<keyword evidence="2" id="KW-1185">Reference proteome</keyword>
<dbReference type="Proteomes" id="UP000295662">
    <property type="component" value="Unassembled WGS sequence"/>
</dbReference>
<comment type="caution">
    <text evidence="1">The sequence shown here is derived from an EMBL/GenBank/DDBJ whole genome shotgun (WGS) entry which is preliminary data.</text>
</comment>
<evidence type="ECO:0000313" key="2">
    <source>
        <dbReference type="Proteomes" id="UP000295662"/>
    </source>
</evidence>
<dbReference type="EMBL" id="SOCA01000014">
    <property type="protein sequence ID" value="TDU63233.1"/>
    <property type="molecule type" value="Genomic_DNA"/>
</dbReference>
<protein>
    <submittedName>
        <fullName evidence="1">Uncharacterized protein</fullName>
    </submittedName>
</protein>
<dbReference type="AlphaFoldDB" id="A0A4R7RKR7"/>
<dbReference type="OrthoDB" id="2987733at2"/>
<name>A0A4R7RKR7_9BACT</name>
<reference evidence="1 2" key="1">
    <citation type="submission" date="2019-03" db="EMBL/GenBank/DDBJ databases">
        <title>Genomic Encyclopedia of Archaeal and Bacterial Type Strains, Phase II (KMG-II): from individual species to whole genera.</title>
        <authorList>
            <person name="Goeker M."/>
        </authorList>
    </citation>
    <scope>NUCLEOTIDE SEQUENCE [LARGE SCALE GENOMIC DNA]</scope>
    <source>
        <strain evidence="1 2">ATCC 25309</strain>
    </source>
</reference>
<gene>
    <name evidence="1" type="ORF">EI77_04442</name>
</gene>
<sequence>MNDIDLKHWTNLNKDAEEAGNFRVSLLQLYLMKDEAHEHLQVHDHVVAKLVERAHLCRLFAPDKIPAKLLEGIVKSRKTGFVDLDPTRDLVSGREYMWNITWRIRGTILIAISESFIDNELQDIFKYTSKPYVISNIRQIKKGHTPSAISLAVKLAGEGSAVFCFSANNGIQWIDIFAGKQVLNTLFVAAIRNGITSLWPAGVTPIQCTQSEAG</sequence>
<organism evidence="1 2">
    <name type="scientific">Prosthecobacter fusiformis</name>
    <dbReference type="NCBI Taxonomy" id="48464"/>
    <lineage>
        <taxon>Bacteria</taxon>
        <taxon>Pseudomonadati</taxon>
        <taxon>Verrucomicrobiota</taxon>
        <taxon>Verrucomicrobiia</taxon>
        <taxon>Verrucomicrobiales</taxon>
        <taxon>Verrucomicrobiaceae</taxon>
        <taxon>Prosthecobacter</taxon>
    </lineage>
</organism>
<dbReference type="RefSeq" id="WP_133797408.1">
    <property type="nucleotide sequence ID" value="NZ_SOCA01000014.1"/>
</dbReference>
<evidence type="ECO:0000313" key="1">
    <source>
        <dbReference type="EMBL" id="TDU63233.1"/>
    </source>
</evidence>
<accession>A0A4R7RKR7</accession>
<proteinExistence type="predicted"/>